<accession>A0AAP0B711</accession>
<evidence type="ECO:0000313" key="2">
    <source>
        <dbReference type="EMBL" id="KAK8930980.1"/>
    </source>
</evidence>
<protein>
    <submittedName>
        <fullName evidence="2">Uncharacterized protein</fullName>
    </submittedName>
</protein>
<feature type="compositionally biased region" description="Basic and acidic residues" evidence="1">
    <location>
        <begin position="235"/>
        <end position="250"/>
    </location>
</feature>
<evidence type="ECO:0000313" key="3">
    <source>
        <dbReference type="Proteomes" id="UP001418222"/>
    </source>
</evidence>
<feature type="compositionally biased region" description="Polar residues" evidence="1">
    <location>
        <begin position="178"/>
        <end position="195"/>
    </location>
</feature>
<feature type="compositionally biased region" description="Pro residues" evidence="1">
    <location>
        <begin position="73"/>
        <end position="86"/>
    </location>
</feature>
<gene>
    <name evidence="2" type="ORF">KSP39_PZI016787</name>
</gene>
<dbReference type="EMBL" id="JBBWWQ010000014">
    <property type="protein sequence ID" value="KAK8930980.1"/>
    <property type="molecule type" value="Genomic_DNA"/>
</dbReference>
<feature type="compositionally biased region" description="Low complexity" evidence="1">
    <location>
        <begin position="87"/>
        <end position="98"/>
    </location>
</feature>
<comment type="caution">
    <text evidence="2">The sequence shown here is derived from an EMBL/GenBank/DDBJ whole genome shotgun (WGS) entry which is preliminary data.</text>
</comment>
<feature type="compositionally biased region" description="Gly residues" evidence="1">
    <location>
        <begin position="23"/>
        <end position="40"/>
    </location>
</feature>
<feature type="compositionally biased region" description="Basic and acidic residues" evidence="1">
    <location>
        <begin position="196"/>
        <end position="206"/>
    </location>
</feature>
<evidence type="ECO:0000256" key="1">
    <source>
        <dbReference type="SAM" id="MobiDB-lite"/>
    </source>
</evidence>
<feature type="compositionally biased region" description="Gly residues" evidence="1">
    <location>
        <begin position="213"/>
        <end position="230"/>
    </location>
</feature>
<organism evidence="2 3">
    <name type="scientific">Platanthera zijinensis</name>
    <dbReference type="NCBI Taxonomy" id="2320716"/>
    <lineage>
        <taxon>Eukaryota</taxon>
        <taxon>Viridiplantae</taxon>
        <taxon>Streptophyta</taxon>
        <taxon>Embryophyta</taxon>
        <taxon>Tracheophyta</taxon>
        <taxon>Spermatophyta</taxon>
        <taxon>Magnoliopsida</taxon>
        <taxon>Liliopsida</taxon>
        <taxon>Asparagales</taxon>
        <taxon>Orchidaceae</taxon>
        <taxon>Orchidoideae</taxon>
        <taxon>Orchideae</taxon>
        <taxon>Orchidinae</taxon>
        <taxon>Platanthera</taxon>
    </lineage>
</organism>
<sequence>MRGLNRFAASPRRPIAAALSTFSGGGGDGGGGGRGRGRGAGFPPTPSPQTRVPGQPDGEDSLSSSFGHGRGHPPFPSPPGLPPLTPSAPSIKPSFSPGHGRGRGSHPPSSPGLDHSQPKQPIFFRRPGSDSPPADSGESAALPRSLPPPILSGSGRGKPIRSAESDPRPVEVNRHLPNRTQPTDRSPPSSPTQRKLGSEEALKKAMEVLSRGGPSGAGGRGRGGRGMAGRGRGRGRGDRFGGGRGRRDSDEGFDLYVGDDADGEKLEKMLGESKMKLLTEGFEEIGLRVLPSPMDEAYLDALHTNNLIEYEPEYIMEFDRNPDIDEKPPMTLEEALAVSKPFLMAYTGMKSQEEWEHFIGLLSPHTSSGEHSVGGQLGMVCENLDRSVTSYRAVIAPTVEALAETKTGSRARDQNQARRWNQARLEEAIEDLRERLPHLKELVDRYSGPDRVTAKQQQEELERVAKTLPENIPASVKRFTDRAVISLQVCAVFFFLSVCYGC</sequence>
<proteinExistence type="predicted"/>
<reference evidence="2 3" key="1">
    <citation type="journal article" date="2022" name="Nat. Plants">
        <title>Genomes of leafy and leafless Platanthera orchids illuminate the evolution of mycoheterotrophy.</title>
        <authorList>
            <person name="Li M.H."/>
            <person name="Liu K.W."/>
            <person name="Li Z."/>
            <person name="Lu H.C."/>
            <person name="Ye Q.L."/>
            <person name="Zhang D."/>
            <person name="Wang J.Y."/>
            <person name="Li Y.F."/>
            <person name="Zhong Z.M."/>
            <person name="Liu X."/>
            <person name="Yu X."/>
            <person name="Liu D.K."/>
            <person name="Tu X.D."/>
            <person name="Liu B."/>
            <person name="Hao Y."/>
            <person name="Liao X.Y."/>
            <person name="Jiang Y.T."/>
            <person name="Sun W.H."/>
            <person name="Chen J."/>
            <person name="Chen Y.Q."/>
            <person name="Ai Y."/>
            <person name="Zhai J.W."/>
            <person name="Wu S.S."/>
            <person name="Zhou Z."/>
            <person name="Hsiao Y.Y."/>
            <person name="Wu W.L."/>
            <person name="Chen Y.Y."/>
            <person name="Lin Y.F."/>
            <person name="Hsu J.L."/>
            <person name="Li C.Y."/>
            <person name="Wang Z.W."/>
            <person name="Zhao X."/>
            <person name="Zhong W.Y."/>
            <person name="Ma X.K."/>
            <person name="Ma L."/>
            <person name="Huang J."/>
            <person name="Chen G.Z."/>
            <person name="Huang M.Z."/>
            <person name="Huang L."/>
            <person name="Peng D.H."/>
            <person name="Luo Y.B."/>
            <person name="Zou S.Q."/>
            <person name="Chen S.P."/>
            <person name="Lan S."/>
            <person name="Tsai W.C."/>
            <person name="Van de Peer Y."/>
            <person name="Liu Z.J."/>
        </authorList>
    </citation>
    <scope>NUCLEOTIDE SEQUENCE [LARGE SCALE GENOMIC DNA]</scope>
    <source>
        <strain evidence="2">Lor287</strain>
    </source>
</reference>
<feature type="compositionally biased region" description="Basic and acidic residues" evidence="1">
    <location>
        <begin position="161"/>
        <end position="174"/>
    </location>
</feature>
<dbReference type="Proteomes" id="UP001418222">
    <property type="component" value="Unassembled WGS sequence"/>
</dbReference>
<keyword evidence="3" id="KW-1185">Reference proteome</keyword>
<dbReference type="PANTHER" id="PTHR47911">
    <property type="entry name" value="HYDROXYPROLINE-RICH GLYCOPROTEIN-LIKE"/>
    <property type="match status" value="1"/>
</dbReference>
<dbReference type="PANTHER" id="PTHR47911:SF1">
    <property type="entry name" value="OS06G0664400 PROTEIN"/>
    <property type="match status" value="1"/>
</dbReference>
<feature type="region of interest" description="Disordered" evidence="1">
    <location>
        <begin position="1"/>
        <end position="251"/>
    </location>
</feature>
<dbReference type="AlphaFoldDB" id="A0AAP0B711"/>
<name>A0AAP0B711_9ASPA</name>